<sequence>MATRAVLLGDLQRVLSVARRRYGLLLSMADSQQNFQLIRARVQRCENLAELNPAIILRPFLDLIRHERTSSTLTGATLEVVRNFLIVWPWSQVRGADAVADAVSDIVDAVSQCRFQETNAESDQNVIVMVVDVLHAVVLSQAAPYLSDHSMWQLVESLYALSRAHRNDPHITLALRSAATNSLHDAIKFIFTSSSVYADSSAKSPGFGLPCAVKIVGFFCQKLHQRSAGTSVASNRREVLLALGLLHTALLSCDAQQITQVPSLMLFIKDDLCSGLLRFCRLGASSDTKIPVLCLEIIRLLWSKLRSVLKMQMEAIFNGMFGHTLHWAIAHLDVTSPNFPSDVSSKPNSATRTGGIASDAKSRQGVEAATEEFTGEMISTSRLFATSFEILDCLVDLLSEATLLPDLYVNYDCDGNRSDLTQNIFELLSQVVQHSHNACRETREEEHFLWAQGIGELALRGLFNALYVVYLRTQHKQSKPYSASQRPSGVSISSEDDSNDDALLEENPTSPRDSVGYATAEVLYKKRQRKKFFQHGIQEFNRKPIAGIKYLQQNTFLPTPLDSKSLAAFMRSLPPGLNKNAVGAYLGAMGKDVKEFEKAEIHEADTMDFHRDVLVDFVKSFNFEGENIVAALRMFLASFRLPGEAQQIDRILNTFSLQVYEQCRDRFLMVSADVAYLLSFSLIMLNTDLHNPNIRPEKKMKLEDFIKNNKNYGKEVSNGRDLPDDFLTELYYTIANNEIKTFEDGGKHGEVTNDRWKDLLNQAENDPRNSRLIMHHSPHQASLCTPLTVITVDSSRVNSQHPPHLNRKNKRTTSKSSDEARLRAHSDSLYEEEYGVADEDEHVPGSKLHLYINYSASDQYDRHIFELIQQQLVRAFCSVFQQFTGALNDKNGETRPGSSSFSGGMSSENAYYVPEKSMLQLACNGLVLCAAAASHLTLHEYFNAIFVRLCKFTALLSSDMYPLAYNGREEGVWLFCSNQSAPVATAGILKLVHTCSLSLSSDSWGYFFHAISALREFQALPSRLLNSSNTKLNQDELVEFIELVYENKEELQRREALNNEDLSSSSGGGGFLSGMAWLMSAFDTTLSSSMNVSALESSEYLLENDTPSNPADLAEHAQDLVMGVDSRRDETTFQDDEAEFGTEEWIRLTLAPYRLEFLLQDLSSLPTRALVEVVKALHEEVVRTLTGIPKNVPHQASKSKLTRKLKSGHKHAETADKKTATSLFLSSAGCVLFEHLLTQIISLSDSVCDGDADDEEGILKVLDAHYVQLLELARPILSNTSSSQRISASGITSRVLYYKQQLPLHKRQDQEVHKQNKSLSARRRRPSLVKDPLALRPHVLMVQLISGIVCEELSQLSQCEVFQSVWDELVGLLIGLLRQTEIGSGDGDGEIAIAALERRSVLSAHEEILEHVKGIARRLSALQDGSDVNRTLMEEETKQETPSGSEPILSQLYPALVHTLVEKCQPIPGLTEQLFPAKDDSGSSEDEEPTGANAANEVTES</sequence>
<dbReference type="HOGENOM" id="CLU_244009_0_0_1"/>
<dbReference type="Gene3D" id="1.10.1000.11">
    <property type="entry name" value="Arf Nucleotide-binding Site Opener,domain 2"/>
    <property type="match status" value="1"/>
</dbReference>
<evidence type="ECO:0000313" key="3">
    <source>
        <dbReference type="EnsemblProtists" id="PYU1_T002058"/>
    </source>
</evidence>
<reference evidence="4" key="2">
    <citation type="submission" date="2010-04" db="EMBL/GenBank/DDBJ databases">
        <authorList>
            <person name="Buell R."/>
            <person name="Hamilton J."/>
            <person name="Hostetler J."/>
        </authorList>
    </citation>
    <scope>NUCLEOTIDE SEQUENCE [LARGE SCALE GENOMIC DNA]</scope>
    <source>
        <strain evidence="4">DAOM:BR144</strain>
    </source>
</reference>
<keyword evidence="4" id="KW-1185">Reference proteome</keyword>
<dbReference type="FunFam" id="1.10.1000.11:FF:000002">
    <property type="entry name" value="Cytohesin 1"/>
    <property type="match status" value="1"/>
</dbReference>
<dbReference type="CDD" id="cd00171">
    <property type="entry name" value="Sec7"/>
    <property type="match status" value="1"/>
</dbReference>
<dbReference type="GO" id="GO:0016192">
    <property type="term" value="P:vesicle-mediated transport"/>
    <property type="evidence" value="ECO:0007669"/>
    <property type="project" value="UniProtKB-ARBA"/>
</dbReference>
<dbReference type="InParanoid" id="K3WAR7"/>
<feature type="compositionally biased region" description="Acidic residues" evidence="1">
    <location>
        <begin position="494"/>
        <end position="504"/>
    </location>
</feature>
<name>K3WAR7_GLOUD</name>
<feature type="domain" description="SEC7" evidence="2">
    <location>
        <begin position="522"/>
        <end position="737"/>
    </location>
</feature>
<dbReference type="EMBL" id="GL376634">
    <property type="status" value="NOT_ANNOTATED_CDS"/>
    <property type="molecule type" value="Genomic_DNA"/>
</dbReference>
<dbReference type="PANTHER" id="PTHR10663:SF388">
    <property type="entry name" value="GOLGI-SPECIFIC BREFELDIN A-RESISTANCE GUANINE NUCLEOTIDE EXCHANGE FACTOR 1"/>
    <property type="match status" value="1"/>
</dbReference>
<feature type="region of interest" description="Disordered" evidence="1">
    <location>
        <begin position="1471"/>
        <end position="1501"/>
    </location>
</feature>
<dbReference type="EnsemblProtists" id="PYU1_T002058">
    <property type="protein sequence ID" value="PYU1_T002058"/>
    <property type="gene ID" value="PYU1_G002056"/>
</dbReference>
<dbReference type="SMART" id="SM00222">
    <property type="entry name" value="Sec7"/>
    <property type="match status" value="1"/>
</dbReference>
<dbReference type="OMA" id="FIKDDLC"/>
<dbReference type="SUPFAM" id="SSF48425">
    <property type="entry name" value="Sec7 domain"/>
    <property type="match status" value="1"/>
</dbReference>
<dbReference type="Proteomes" id="UP000019132">
    <property type="component" value="Unassembled WGS sequence"/>
</dbReference>
<evidence type="ECO:0000313" key="4">
    <source>
        <dbReference type="Proteomes" id="UP000019132"/>
    </source>
</evidence>
<dbReference type="InterPro" id="IPR023394">
    <property type="entry name" value="Sec7_C_sf"/>
</dbReference>
<feature type="region of interest" description="Disordered" evidence="1">
    <location>
        <begin position="480"/>
        <end position="514"/>
    </location>
</feature>
<organism evidence="3 4">
    <name type="scientific">Globisporangium ultimum (strain ATCC 200006 / CBS 805.95 / DAOM BR144)</name>
    <name type="common">Pythium ultimum</name>
    <dbReference type="NCBI Taxonomy" id="431595"/>
    <lineage>
        <taxon>Eukaryota</taxon>
        <taxon>Sar</taxon>
        <taxon>Stramenopiles</taxon>
        <taxon>Oomycota</taxon>
        <taxon>Peronosporomycetes</taxon>
        <taxon>Pythiales</taxon>
        <taxon>Pythiaceae</taxon>
        <taxon>Globisporangium</taxon>
    </lineage>
</organism>
<dbReference type="STRING" id="431595.K3WAR7"/>
<dbReference type="Pfam" id="PF01369">
    <property type="entry name" value="Sec7"/>
    <property type="match status" value="1"/>
</dbReference>
<dbReference type="GO" id="GO:0005085">
    <property type="term" value="F:guanyl-nucleotide exchange factor activity"/>
    <property type="evidence" value="ECO:0007669"/>
    <property type="project" value="InterPro"/>
</dbReference>
<feature type="compositionally biased region" description="Polar residues" evidence="1">
    <location>
        <begin position="343"/>
        <end position="352"/>
    </location>
</feature>
<dbReference type="GO" id="GO:0012505">
    <property type="term" value="C:endomembrane system"/>
    <property type="evidence" value="ECO:0007669"/>
    <property type="project" value="UniProtKB-ARBA"/>
</dbReference>
<dbReference type="eggNOG" id="KOG0928">
    <property type="taxonomic scope" value="Eukaryota"/>
</dbReference>
<dbReference type="Gene3D" id="1.10.220.20">
    <property type="match status" value="1"/>
</dbReference>
<protein>
    <recommendedName>
        <fullName evidence="2">SEC7 domain-containing protein</fullName>
    </recommendedName>
</protein>
<dbReference type="PROSITE" id="PS50190">
    <property type="entry name" value="SEC7"/>
    <property type="match status" value="1"/>
</dbReference>
<dbReference type="VEuPathDB" id="FungiDB:PYU1_G002056"/>
<dbReference type="Pfam" id="PF12783">
    <property type="entry name" value="Sec7-like_HUS"/>
    <property type="match status" value="1"/>
</dbReference>
<evidence type="ECO:0000256" key="1">
    <source>
        <dbReference type="SAM" id="MobiDB-lite"/>
    </source>
</evidence>
<feature type="region of interest" description="Disordered" evidence="1">
    <location>
        <begin position="343"/>
        <end position="364"/>
    </location>
</feature>
<dbReference type="GO" id="GO:0005737">
    <property type="term" value="C:cytoplasm"/>
    <property type="evidence" value="ECO:0007669"/>
    <property type="project" value="UniProtKB-ARBA"/>
</dbReference>
<proteinExistence type="predicted"/>
<dbReference type="GO" id="GO:0032012">
    <property type="term" value="P:regulation of ARF protein signal transduction"/>
    <property type="evidence" value="ECO:0007669"/>
    <property type="project" value="InterPro"/>
</dbReference>
<feature type="region of interest" description="Disordered" evidence="1">
    <location>
        <begin position="795"/>
        <end position="823"/>
    </location>
</feature>
<dbReference type="InterPro" id="IPR000904">
    <property type="entry name" value="Sec7_dom"/>
</dbReference>
<feature type="compositionally biased region" description="Basic residues" evidence="1">
    <location>
        <begin position="804"/>
        <end position="813"/>
    </location>
</feature>
<feature type="compositionally biased region" description="Polar residues" evidence="1">
    <location>
        <begin position="480"/>
        <end position="493"/>
    </location>
</feature>
<reference evidence="3" key="3">
    <citation type="submission" date="2015-02" db="UniProtKB">
        <authorList>
            <consortium name="EnsemblProtists"/>
        </authorList>
    </citation>
    <scope>IDENTIFICATION</scope>
    <source>
        <strain evidence="3">DAOM BR144</strain>
    </source>
</reference>
<dbReference type="InterPro" id="IPR032691">
    <property type="entry name" value="Mon2/Sec7/BIG1-like_HUS"/>
</dbReference>
<accession>K3WAR7</accession>
<reference evidence="4" key="1">
    <citation type="journal article" date="2010" name="Genome Biol.">
        <title>Genome sequence of the necrotrophic plant pathogen Pythium ultimum reveals original pathogenicity mechanisms and effector repertoire.</title>
        <authorList>
            <person name="Levesque C.A."/>
            <person name="Brouwer H."/>
            <person name="Cano L."/>
            <person name="Hamilton J.P."/>
            <person name="Holt C."/>
            <person name="Huitema E."/>
            <person name="Raffaele S."/>
            <person name="Robideau G.P."/>
            <person name="Thines M."/>
            <person name="Win J."/>
            <person name="Zerillo M.M."/>
            <person name="Beakes G.W."/>
            <person name="Boore J.L."/>
            <person name="Busam D."/>
            <person name="Dumas B."/>
            <person name="Ferriera S."/>
            <person name="Fuerstenberg S.I."/>
            <person name="Gachon C.M."/>
            <person name="Gaulin E."/>
            <person name="Govers F."/>
            <person name="Grenville-Briggs L."/>
            <person name="Horner N."/>
            <person name="Hostetler J."/>
            <person name="Jiang R.H."/>
            <person name="Johnson J."/>
            <person name="Krajaejun T."/>
            <person name="Lin H."/>
            <person name="Meijer H.J."/>
            <person name="Moore B."/>
            <person name="Morris P."/>
            <person name="Phuntmart V."/>
            <person name="Puiu D."/>
            <person name="Shetty J."/>
            <person name="Stajich J.E."/>
            <person name="Tripathy S."/>
            <person name="Wawra S."/>
            <person name="van West P."/>
            <person name="Whitty B.R."/>
            <person name="Coutinho P.M."/>
            <person name="Henrissat B."/>
            <person name="Martin F."/>
            <person name="Thomas P.D."/>
            <person name="Tyler B.M."/>
            <person name="De Vries R.P."/>
            <person name="Kamoun S."/>
            <person name="Yandell M."/>
            <person name="Tisserat N."/>
            <person name="Buell C.R."/>
        </authorList>
    </citation>
    <scope>NUCLEOTIDE SEQUENCE</scope>
    <source>
        <strain evidence="4">DAOM:BR144</strain>
    </source>
</reference>
<evidence type="ECO:0000259" key="2">
    <source>
        <dbReference type="PROSITE" id="PS50190"/>
    </source>
</evidence>
<dbReference type="InterPro" id="IPR035999">
    <property type="entry name" value="Sec7_dom_sf"/>
</dbReference>
<dbReference type="PANTHER" id="PTHR10663">
    <property type="entry name" value="GUANYL-NUCLEOTIDE EXCHANGE FACTOR"/>
    <property type="match status" value="1"/>
</dbReference>